<sequence length="40" mass="4441">MQRLLASMPVFDSIPLEPVTLFATAKTELPDKMVNAVRLP</sequence>
<reference evidence="1 2" key="1">
    <citation type="journal article" date="2017" name="Antonie Van Leeuwenhoek">
        <title>Rhizobium rhizosphaerae sp. nov., a novel species isolated from rice rhizosphere.</title>
        <authorList>
            <person name="Zhao J.J."/>
            <person name="Zhang J."/>
            <person name="Zhang R.J."/>
            <person name="Zhang C.W."/>
            <person name="Yin H.Q."/>
            <person name="Zhang X.X."/>
        </authorList>
    </citation>
    <scope>NUCLEOTIDE SEQUENCE [LARGE SCALE GENOMIC DNA]</scope>
    <source>
        <strain evidence="1 2">BSs20135</strain>
    </source>
</reference>
<evidence type="ECO:0000313" key="1">
    <source>
        <dbReference type="EMBL" id="GAC19264.1"/>
    </source>
</evidence>
<gene>
    <name evidence="1" type="ORF">GARC_2297</name>
</gene>
<dbReference type="AlphaFoldDB" id="K6XF47"/>
<dbReference type="EMBL" id="BAEO01000029">
    <property type="protein sequence ID" value="GAC19264.1"/>
    <property type="molecule type" value="Genomic_DNA"/>
</dbReference>
<keyword evidence="2" id="KW-1185">Reference proteome</keyword>
<evidence type="ECO:0000313" key="2">
    <source>
        <dbReference type="Proteomes" id="UP000006327"/>
    </source>
</evidence>
<dbReference type="Proteomes" id="UP000006327">
    <property type="component" value="Unassembled WGS sequence"/>
</dbReference>
<dbReference type="STRING" id="493475.GARC_2297"/>
<comment type="caution">
    <text evidence="1">The sequence shown here is derived from an EMBL/GenBank/DDBJ whole genome shotgun (WGS) entry which is preliminary data.</text>
</comment>
<proteinExistence type="predicted"/>
<protein>
    <submittedName>
        <fullName evidence="1">Uncharacterized protein</fullName>
    </submittedName>
</protein>
<accession>K6XF47</accession>
<name>K6XF47_9ALTE</name>
<organism evidence="1 2">
    <name type="scientific">Paraglaciecola arctica BSs20135</name>
    <dbReference type="NCBI Taxonomy" id="493475"/>
    <lineage>
        <taxon>Bacteria</taxon>
        <taxon>Pseudomonadati</taxon>
        <taxon>Pseudomonadota</taxon>
        <taxon>Gammaproteobacteria</taxon>
        <taxon>Alteromonadales</taxon>
        <taxon>Alteromonadaceae</taxon>
        <taxon>Paraglaciecola</taxon>
    </lineage>
</organism>